<evidence type="ECO:0000256" key="1">
    <source>
        <dbReference type="ARBA" id="ARBA00001962"/>
    </source>
</evidence>
<feature type="region of interest" description="Disordered" evidence="8">
    <location>
        <begin position="54"/>
        <end position="83"/>
    </location>
</feature>
<dbReference type="CDD" id="cd01049">
    <property type="entry name" value="RNRR2"/>
    <property type="match status" value="1"/>
</dbReference>
<dbReference type="InterPro" id="IPR012348">
    <property type="entry name" value="RNR-like"/>
</dbReference>
<comment type="cofactor">
    <cofactor evidence="1">
        <name>Fe cation</name>
        <dbReference type="ChEBI" id="CHEBI:24875"/>
    </cofactor>
</comment>
<dbReference type="EC" id="1.17.4.1" evidence="3"/>
<dbReference type="PROSITE" id="PS00368">
    <property type="entry name" value="RIBORED_SMALL"/>
    <property type="match status" value="1"/>
</dbReference>
<accession>A0A224Z020</accession>
<reference evidence="9" key="1">
    <citation type="journal article" date="2017" name="Parasit. Vectors">
        <title>Sialotranscriptomics of Rhipicephalus zambeziensis reveals intricate expression profiles of secretory proteins and suggests tight temporal transcriptional regulation during blood-feeding.</title>
        <authorList>
            <person name="de Castro M.H."/>
            <person name="de Klerk D."/>
            <person name="Pienaar R."/>
            <person name="Rees D.J.G."/>
            <person name="Mans B.J."/>
        </authorList>
    </citation>
    <scope>NUCLEOTIDE SEQUENCE</scope>
    <source>
        <tissue evidence="9">Salivary glands</tissue>
    </source>
</reference>
<evidence type="ECO:0000256" key="4">
    <source>
        <dbReference type="ARBA" id="ARBA00022723"/>
    </source>
</evidence>
<protein>
    <recommendedName>
        <fullName evidence="3">ribonucleoside-diphosphate reductase</fullName>
        <ecNumber evidence="3">1.17.4.1</ecNumber>
    </recommendedName>
</protein>
<dbReference type="GO" id="GO:0009263">
    <property type="term" value="P:deoxyribonucleotide biosynthetic process"/>
    <property type="evidence" value="ECO:0007669"/>
    <property type="project" value="UniProtKB-KW"/>
</dbReference>
<dbReference type="PANTHER" id="PTHR23409">
    <property type="entry name" value="RIBONUCLEOSIDE-DIPHOSPHATE REDUCTASE SMALL CHAIN"/>
    <property type="match status" value="1"/>
</dbReference>
<dbReference type="InterPro" id="IPR033909">
    <property type="entry name" value="RNR_small"/>
</dbReference>
<evidence type="ECO:0000256" key="5">
    <source>
        <dbReference type="ARBA" id="ARBA00023002"/>
    </source>
</evidence>
<keyword evidence="7" id="KW-0215">Deoxyribonucleotide synthesis</keyword>
<evidence type="ECO:0000256" key="3">
    <source>
        <dbReference type="ARBA" id="ARBA00012274"/>
    </source>
</evidence>
<keyword evidence="4" id="KW-0479">Metal-binding</keyword>
<organism evidence="9">
    <name type="scientific">Rhipicephalus zambeziensis</name>
    <dbReference type="NCBI Taxonomy" id="60191"/>
    <lineage>
        <taxon>Eukaryota</taxon>
        <taxon>Metazoa</taxon>
        <taxon>Ecdysozoa</taxon>
        <taxon>Arthropoda</taxon>
        <taxon>Chelicerata</taxon>
        <taxon>Arachnida</taxon>
        <taxon>Acari</taxon>
        <taxon>Parasitiformes</taxon>
        <taxon>Ixodida</taxon>
        <taxon>Ixodoidea</taxon>
        <taxon>Ixodidae</taxon>
        <taxon>Rhipicephalinae</taxon>
        <taxon>Rhipicephalus</taxon>
        <taxon>Rhipicephalus</taxon>
    </lineage>
</organism>
<dbReference type="Pfam" id="PF00268">
    <property type="entry name" value="Ribonuc_red_sm"/>
    <property type="match status" value="1"/>
</dbReference>
<name>A0A224Z020_9ACAR</name>
<evidence type="ECO:0000256" key="7">
    <source>
        <dbReference type="ARBA" id="ARBA00023116"/>
    </source>
</evidence>
<feature type="compositionally biased region" description="Basic and acidic residues" evidence="8">
    <location>
        <begin position="54"/>
        <end position="68"/>
    </location>
</feature>
<evidence type="ECO:0000313" key="9">
    <source>
        <dbReference type="EMBL" id="MAA22515.1"/>
    </source>
</evidence>
<dbReference type="PANTHER" id="PTHR23409:SF18">
    <property type="entry name" value="RIBONUCLEOSIDE-DIPHOSPHATE REDUCTASE SUBUNIT M2"/>
    <property type="match status" value="1"/>
</dbReference>
<dbReference type="GO" id="GO:0004748">
    <property type="term" value="F:ribonucleoside-diphosphate reductase activity, thioredoxin disulfide as acceptor"/>
    <property type="evidence" value="ECO:0007669"/>
    <property type="project" value="UniProtKB-EC"/>
</dbReference>
<dbReference type="InterPro" id="IPR030475">
    <property type="entry name" value="RNR_small_AS"/>
</dbReference>
<dbReference type="Gene3D" id="1.10.620.20">
    <property type="entry name" value="Ribonucleotide Reductase, subunit A"/>
    <property type="match status" value="1"/>
</dbReference>
<dbReference type="InterPro" id="IPR009078">
    <property type="entry name" value="Ferritin-like_SF"/>
</dbReference>
<dbReference type="GO" id="GO:0005829">
    <property type="term" value="C:cytosol"/>
    <property type="evidence" value="ECO:0007669"/>
    <property type="project" value="TreeGrafter"/>
</dbReference>
<evidence type="ECO:0000256" key="2">
    <source>
        <dbReference type="ARBA" id="ARBA00009303"/>
    </source>
</evidence>
<dbReference type="FunFam" id="1.10.620.20:FF:000004">
    <property type="entry name" value="Ribonucleoside-diphosphate reductase subunit M2 B"/>
    <property type="match status" value="1"/>
</dbReference>
<dbReference type="EMBL" id="GFPF01011369">
    <property type="protein sequence ID" value="MAA22515.1"/>
    <property type="molecule type" value="Transcribed_RNA"/>
</dbReference>
<keyword evidence="6" id="KW-0408">Iron</keyword>
<evidence type="ECO:0000256" key="6">
    <source>
        <dbReference type="ARBA" id="ARBA00023004"/>
    </source>
</evidence>
<comment type="similarity">
    <text evidence="2">Belongs to the ribonucleoside diphosphate reductase small chain family.</text>
</comment>
<dbReference type="SUPFAM" id="SSF47240">
    <property type="entry name" value="Ferritin-like"/>
    <property type="match status" value="1"/>
</dbReference>
<dbReference type="InterPro" id="IPR000358">
    <property type="entry name" value="RNR_small_fam"/>
</dbReference>
<dbReference type="GO" id="GO:0046872">
    <property type="term" value="F:metal ion binding"/>
    <property type="evidence" value="ECO:0007669"/>
    <property type="project" value="UniProtKB-KW"/>
</dbReference>
<dbReference type="AlphaFoldDB" id="A0A224Z020"/>
<evidence type="ECO:0000256" key="8">
    <source>
        <dbReference type="SAM" id="MobiDB-lite"/>
    </source>
</evidence>
<sequence>MERKAGSLGAKTQLRAFSALVRNSLRDCSVEKMSLSTRDMNVINNLKISIRDKENQVPDDAGKVEKKVPQHAPVARRSTSSVEDEPLLRENPRRFVMFPIQYEDIWRMYKKAEASFWTVEEVDLAKDLPHWEALKPEERHFISHILAFFAASDGIVNENLVERFSQEVQVTEARCFYGFQMAIENVHSEMYSLLIDTYIKDAAERDRLFNAIETMPCIKRKADWALKWIGDRNASFGERVVAFAAVEGIFFSGSFASIFWLKKRGLMPGLTFSNELISRDEGLHTDFACLMFSHLVHKPSATRVKQIVCDAVVIEQEFLTEALPVALIGMNCELMKRYIEFVADRLLVELGCEKVYNSENPFDFMEHISLEGKTNFFEKKVGEYQKAGVMANKEDQVFTLDADF</sequence>
<proteinExistence type="inferred from homology"/>
<keyword evidence="5" id="KW-0560">Oxidoreductase</keyword>